<dbReference type="Proteomes" id="UP000831782">
    <property type="component" value="Chromosome"/>
</dbReference>
<dbReference type="EMBL" id="CP095072">
    <property type="protein sequence ID" value="UOQ49628.1"/>
    <property type="molecule type" value="Genomic_DNA"/>
</dbReference>
<keyword evidence="2" id="KW-1185">Reference proteome</keyword>
<evidence type="ECO:0000313" key="1">
    <source>
        <dbReference type="EMBL" id="UOQ49628.1"/>
    </source>
</evidence>
<name>A0ABY4EZ03_9BACI</name>
<protein>
    <submittedName>
        <fullName evidence="1">Uncharacterized protein</fullName>
    </submittedName>
</protein>
<proteinExistence type="predicted"/>
<reference evidence="1 2" key="1">
    <citation type="submission" date="2022-04" db="EMBL/GenBank/DDBJ databases">
        <title>Gracilibacillus sp. isolated from saltern.</title>
        <authorList>
            <person name="Won M."/>
            <person name="Lee C.-M."/>
            <person name="Woen H.-Y."/>
            <person name="Kwon S.-W."/>
        </authorList>
    </citation>
    <scope>NUCLEOTIDE SEQUENCE [LARGE SCALE GENOMIC DNA]</scope>
    <source>
        <strain evidence="1 2">SSWR10-1</strain>
    </source>
</reference>
<gene>
    <name evidence="1" type="ORF">MUN88_05985</name>
</gene>
<organism evidence="1 2">
    <name type="scientific">Gracilibacillus caseinilyticus</name>
    <dbReference type="NCBI Taxonomy" id="2932256"/>
    <lineage>
        <taxon>Bacteria</taxon>
        <taxon>Bacillati</taxon>
        <taxon>Bacillota</taxon>
        <taxon>Bacilli</taxon>
        <taxon>Bacillales</taxon>
        <taxon>Bacillaceae</taxon>
        <taxon>Gracilibacillus</taxon>
    </lineage>
</organism>
<dbReference type="RefSeq" id="WP_244722125.1">
    <property type="nucleotide sequence ID" value="NZ_CP095072.1"/>
</dbReference>
<accession>A0ABY4EZ03</accession>
<evidence type="ECO:0000313" key="2">
    <source>
        <dbReference type="Proteomes" id="UP000831782"/>
    </source>
</evidence>
<sequence>MSKQFYDYLIRLNEYDRRIKLSDTLAISLMEFKSHWEKFASEFRFAYRNLVIDFNNDVVTIKIEGNENIAFVANLIDFNDEKILKSITMFASGDGTPQSGANMFIAIGVLIASLNPHENAEFRKKIFKELGINDIKIGTNNALIVNDFKYAISLTQETGLMFSVSRV</sequence>